<dbReference type="InParanoid" id="B9RR65"/>
<sequence length="133" mass="14633">MVRSPNSSRYKGVRMRKWGKWVAEIRQPNSRGRIWLGSYNTAEEAARAYDAALFCLRGPSVTLNFPMNPPDINPAQTDLSPLQIREVAFRHARKGDESTTAAAEDLGYLPGESGSLDGISSGGFYQTPGAWTI</sequence>
<dbReference type="PROSITE" id="PS51032">
    <property type="entry name" value="AP2_ERF"/>
    <property type="match status" value="1"/>
</dbReference>
<dbReference type="PRINTS" id="PR00367">
    <property type="entry name" value="ETHRSPELEMNT"/>
</dbReference>
<gene>
    <name evidence="9" type="ORF">RCOM_0710590</name>
</gene>
<accession>B9RR65</accession>
<dbReference type="InterPro" id="IPR001471">
    <property type="entry name" value="AP2/ERF_dom"/>
</dbReference>
<dbReference type="GO" id="GO:0003700">
    <property type="term" value="F:DNA-binding transcription factor activity"/>
    <property type="evidence" value="ECO:0007669"/>
    <property type="project" value="InterPro"/>
</dbReference>
<evidence type="ECO:0000259" key="8">
    <source>
        <dbReference type="PROSITE" id="PS51032"/>
    </source>
</evidence>
<evidence type="ECO:0000256" key="6">
    <source>
        <dbReference type="ARBA" id="ARBA00023242"/>
    </source>
</evidence>
<evidence type="ECO:0000313" key="9">
    <source>
        <dbReference type="EMBL" id="EEF46236.1"/>
    </source>
</evidence>
<comment type="subcellular location">
    <subcellularLocation>
        <location evidence="1">Nucleus</location>
    </subcellularLocation>
</comment>
<feature type="domain" description="AP2/ERF" evidence="8">
    <location>
        <begin position="9"/>
        <end position="66"/>
    </location>
</feature>
<dbReference type="OMA" id="PMNPPDI"/>
<keyword evidence="10" id="KW-1185">Reference proteome</keyword>
<dbReference type="EMBL" id="EQ973802">
    <property type="protein sequence ID" value="EEF46236.1"/>
    <property type="molecule type" value="Genomic_DNA"/>
</dbReference>
<reference evidence="10" key="1">
    <citation type="journal article" date="2010" name="Nat. Biotechnol.">
        <title>Draft genome sequence of the oilseed species Ricinus communis.</title>
        <authorList>
            <person name="Chan A.P."/>
            <person name="Crabtree J."/>
            <person name="Zhao Q."/>
            <person name="Lorenzi H."/>
            <person name="Orvis J."/>
            <person name="Puiu D."/>
            <person name="Melake-Berhan A."/>
            <person name="Jones K.M."/>
            <person name="Redman J."/>
            <person name="Chen G."/>
            <person name="Cahoon E.B."/>
            <person name="Gedil M."/>
            <person name="Stanke M."/>
            <person name="Haas B.J."/>
            <person name="Wortman J.R."/>
            <person name="Fraser-Liggett C.M."/>
            <person name="Ravel J."/>
            <person name="Rabinowicz P.D."/>
        </authorList>
    </citation>
    <scope>NUCLEOTIDE SEQUENCE [LARGE SCALE GENOMIC DNA]</scope>
    <source>
        <strain evidence="10">cv. Hale</strain>
    </source>
</reference>
<dbReference type="OrthoDB" id="1918918at2759"/>
<keyword evidence="2" id="KW-0805">Transcription regulation</keyword>
<dbReference type="GO" id="GO:0003677">
    <property type="term" value="F:DNA binding"/>
    <property type="evidence" value="ECO:0007669"/>
    <property type="project" value="UniProtKB-KW"/>
</dbReference>
<dbReference type="AlphaFoldDB" id="B9RR65"/>
<dbReference type="STRING" id="3988.B9RR65"/>
<dbReference type="SMART" id="SM00380">
    <property type="entry name" value="AP2"/>
    <property type="match status" value="1"/>
</dbReference>
<dbReference type="InterPro" id="IPR051032">
    <property type="entry name" value="AP2/ERF_TF_ERF_subfamily"/>
</dbReference>
<evidence type="ECO:0000256" key="1">
    <source>
        <dbReference type="ARBA" id="ARBA00004123"/>
    </source>
</evidence>
<proteinExistence type="inferred from homology"/>
<keyword evidence="3" id="KW-0238">DNA-binding</keyword>
<evidence type="ECO:0000256" key="3">
    <source>
        <dbReference type="ARBA" id="ARBA00023125"/>
    </source>
</evidence>
<dbReference type="Proteomes" id="UP000008311">
    <property type="component" value="Unassembled WGS sequence"/>
</dbReference>
<keyword evidence="5" id="KW-0804">Transcription</keyword>
<comment type="similarity">
    <text evidence="7">Belongs to the AP2/ERF transcription factor family. ERF subfamily.</text>
</comment>
<evidence type="ECO:0000256" key="7">
    <source>
        <dbReference type="ARBA" id="ARBA00024343"/>
    </source>
</evidence>
<dbReference type="FunFam" id="3.30.730.10:FF:000001">
    <property type="entry name" value="Ethylene-responsive transcription factor 2"/>
    <property type="match status" value="1"/>
</dbReference>
<dbReference type="SUPFAM" id="SSF54171">
    <property type="entry name" value="DNA-binding domain"/>
    <property type="match status" value="1"/>
</dbReference>
<organism evidence="9 10">
    <name type="scientific">Ricinus communis</name>
    <name type="common">Castor bean</name>
    <dbReference type="NCBI Taxonomy" id="3988"/>
    <lineage>
        <taxon>Eukaryota</taxon>
        <taxon>Viridiplantae</taxon>
        <taxon>Streptophyta</taxon>
        <taxon>Embryophyta</taxon>
        <taxon>Tracheophyta</taxon>
        <taxon>Spermatophyta</taxon>
        <taxon>Magnoliopsida</taxon>
        <taxon>eudicotyledons</taxon>
        <taxon>Gunneridae</taxon>
        <taxon>Pentapetalae</taxon>
        <taxon>rosids</taxon>
        <taxon>fabids</taxon>
        <taxon>Malpighiales</taxon>
        <taxon>Euphorbiaceae</taxon>
        <taxon>Acalyphoideae</taxon>
        <taxon>Acalypheae</taxon>
        <taxon>Ricinus</taxon>
    </lineage>
</organism>
<evidence type="ECO:0000313" key="10">
    <source>
        <dbReference type="Proteomes" id="UP000008311"/>
    </source>
</evidence>
<evidence type="ECO:0000256" key="4">
    <source>
        <dbReference type="ARBA" id="ARBA00023159"/>
    </source>
</evidence>
<dbReference type="KEGG" id="rcu:8259070"/>
<dbReference type="InterPro" id="IPR036955">
    <property type="entry name" value="AP2/ERF_dom_sf"/>
</dbReference>
<protein>
    <submittedName>
        <fullName evidence="9">Transcriptional factor TINY, putative</fullName>
    </submittedName>
</protein>
<evidence type="ECO:0000256" key="2">
    <source>
        <dbReference type="ARBA" id="ARBA00023015"/>
    </source>
</evidence>
<dbReference type="GO" id="GO:0005634">
    <property type="term" value="C:nucleus"/>
    <property type="evidence" value="ECO:0007669"/>
    <property type="project" value="UniProtKB-SubCell"/>
</dbReference>
<dbReference type="Pfam" id="PF00847">
    <property type="entry name" value="AP2"/>
    <property type="match status" value="1"/>
</dbReference>
<dbReference type="CDD" id="cd00018">
    <property type="entry name" value="AP2"/>
    <property type="match status" value="1"/>
</dbReference>
<evidence type="ECO:0000256" key="5">
    <source>
        <dbReference type="ARBA" id="ARBA00023163"/>
    </source>
</evidence>
<keyword evidence="6" id="KW-0539">Nucleus</keyword>
<dbReference type="Gene3D" id="3.30.730.10">
    <property type="entry name" value="AP2/ERF domain"/>
    <property type="match status" value="1"/>
</dbReference>
<dbReference type="PANTHER" id="PTHR31985:SF312">
    <property type="entry name" value="AP2_ERF DOMAIN-CONTAINING PROTEIN"/>
    <property type="match status" value="1"/>
</dbReference>
<dbReference type="PANTHER" id="PTHR31985">
    <property type="entry name" value="ETHYLENE-RESPONSIVE TRANSCRIPTION FACTOR ERF042-RELATED"/>
    <property type="match status" value="1"/>
</dbReference>
<name>B9RR65_RICCO</name>
<keyword evidence="4" id="KW-0010">Activator</keyword>
<dbReference type="InterPro" id="IPR016177">
    <property type="entry name" value="DNA-bd_dom_sf"/>
</dbReference>
<dbReference type="eggNOG" id="ENOG502S4W7">
    <property type="taxonomic scope" value="Eukaryota"/>
</dbReference>